<accession>A0A6B8RG94</accession>
<dbReference type="Proteomes" id="UP000426246">
    <property type="component" value="Chromosome"/>
</dbReference>
<sequence length="229" mass="27023">MKLIQILINIGVSFSQSKSYNFSKTSLRILNKRLLPQLLLMRFFSGSAEIYLNYHTPIVRGPYFDNSHLTEIKGKQKNITRSEEWFNKLIQTYEETKSFSLTAKMMNCEPNTVEKYITLYIENNNSSDVFLSTLRVAKGHQEKRLEQIKKTILEFMQKHSNCTRQAINEHIGRADITFLKRSDQEWIDNDFPVPLSRREPNWANKNKDMDKKYLLIQFCLIKVINSVHH</sequence>
<dbReference type="OrthoDB" id="470139at2"/>
<name>A0A6B8RG94_9BACL</name>
<proteinExistence type="predicted"/>
<protein>
    <submittedName>
        <fullName evidence="1">Uncharacterized protein</fullName>
    </submittedName>
</protein>
<dbReference type="AlphaFoldDB" id="A0A6B8RG94"/>
<evidence type="ECO:0000313" key="2">
    <source>
        <dbReference type="Proteomes" id="UP000426246"/>
    </source>
</evidence>
<dbReference type="KEGG" id="ppsc:EHS13_09645"/>
<reference evidence="2" key="1">
    <citation type="submission" date="2018-11" db="EMBL/GenBank/DDBJ databases">
        <title>Complete genome sequence of Paenibacillus sp. ML311-T8.</title>
        <authorList>
            <person name="Nam Y.-D."/>
            <person name="Kang J."/>
            <person name="Chung W.-H."/>
            <person name="Park Y.S."/>
        </authorList>
    </citation>
    <scope>NUCLEOTIDE SEQUENCE [LARGE SCALE GENOMIC DNA]</scope>
    <source>
        <strain evidence="2">ML311-T8</strain>
    </source>
</reference>
<keyword evidence="2" id="KW-1185">Reference proteome</keyword>
<dbReference type="EMBL" id="CP034235">
    <property type="protein sequence ID" value="QGQ95129.1"/>
    <property type="molecule type" value="Genomic_DNA"/>
</dbReference>
<organism evidence="1 2">
    <name type="scientific">Paenibacillus psychroresistens</name>
    <dbReference type="NCBI Taxonomy" id="1778678"/>
    <lineage>
        <taxon>Bacteria</taxon>
        <taxon>Bacillati</taxon>
        <taxon>Bacillota</taxon>
        <taxon>Bacilli</taxon>
        <taxon>Bacillales</taxon>
        <taxon>Paenibacillaceae</taxon>
        <taxon>Paenibacillus</taxon>
    </lineage>
</organism>
<gene>
    <name evidence="1" type="ORF">EHS13_09645</name>
</gene>
<evidence type="ECO:0000313" key="1">
    <source>
        <dbReference type="EMBL" id="QGQ95129.1"/>
    </source>
</evidence>
<dbReference type="RefSeq" id="WP_155700144.1">
    <property type="nucleotide sequence ID" value="NZ_CP034235.1"/>
</dbReference>